<organism evidence="1 2">
    <name type="scientific">Candidatus Electrothrix communis</name>
    <dbReference type="NCBI Taxonomy" id="1859133"/>
    <lineage>
        <taxon>Bacteria</taxon>
        <taxon>Pseudomonadati</taxon>
        <taxon>Thermodesulfobacteriota</taxon>
        <taxon>Desulfobulbia</taxon>
        <taxon>Desulfobulbales</taxon>
        <taxon>Desulfobulbaceae</taxon>
        <taxon>Candidatus Electrothrix</taxon>
    </lineage>
</organism>
<comment type="caution">
    <text evidence="1">The sequence shown here is derived from an EMBL/GenBank/DDBJ whole genome shotgun (WGS) entry which is preliminary data.</text>
</comment>
<protein>
    <submittedName>
        <fullName evidence="1">Uncharacterized protein</fullName>
    </submittedName>
</protein>
<reference evidence="1 2" key="1">
    <citation type="submission" date="2017-01" db="EMBL/GenBank/DDBJ databases">
        <title>The cable genome- insights into the physiology and evolution of filamentous bacteria capable of sulfide oxidation via long distance electron transfer.</title>
        <authorList>
            <person name="Schreiber L."/>
            <person name="Bjerg J.T."/>
            <person name="Boggild A."/>
            <person name="Van De Vossenberg J."/>
            <person name="Meysman F."/>
            <person name="Nielsen L.P."/>
            <person name="Schramm A."/>
            <person name="Kjeldsen K.U."/>
        </authorList>
    </citation>
    <scope>NUCLEOTIDE SEQUENCE [LARGE SCALE GENOMIC DNA]</scope>
    <source>
        <strain evidence="1">A1</strain>
    </source>
</reference>
<dbReference type="EMBL" id="MTKP01000050">
    <property type="protein sequence ID" value="RWX49449.1"/>
    <property type="molecule type" value="Genomic_DNA"/>
</dbReference>
<name>A0A444J8R8_9BACT</name>
<evidence type="ECO:0000313" key="2">
    <source>
        <dbReference type="Proteomes" id="UP000288086"/>
    </source>
</evidence>
<sequence>MVSSRTEVLIVDDDDGARLTIKHIVESASIRQEQLRGGMMP</sequence>
<keyword evidence="2" id="KW-1185">Reference proteome</keyword>
<dbReference type="Proteomes" id="UP000288086">
    <property type="component" value="Unassembled WGS sequence"/>
</dbReference>
<accession>A0A444J8R8</accession>
<evidence type="ECO:0000313" key="1">
    <source>
        <dbReference type="EMBL" id="RWX49449.1"/>
    </source>
</evidence>
<gene>
    <name evidence="1" type="ORF">VT98_10503</name>
</gene>
<proteinExistence type="predicted"/>
<dbReference type="AlphaFoldDB" id="A0A444J8R8"/>